<dbReference type="GO" id="GO:0000156">
    <property type="term" value="F:phosphorelay response regulator activity"/>
    <property type="evidence" value="ECO:0007669"/>
    <property type="project" value="TreeGrafter"/>
</dbReference>
<evidence type="ECO:0000256" key="2">
    <source>
        <dbReference type="ARBA" id="ARBA00023012"/>
    </source>
</evidence>
<evidence type="ECO:0000313" key="10">
    <source>
        <dbReference type="EMBL" id="AEJ44437.1"/>
    </source>
</evidence>
<keyword evidence="1 6" id="KW-0597">Phosphoprotein</keyword>
<dbReference type="Gene3D" id="3.40.50.2300">
    <property type="match status" value="1"/>
</dbReference>
<gene>
    <name evidence="10" type="primary">qseB</name>
    <name evidence="10" type="ordered locus">TC41_2540</name>
</gene>
<keyword evidence="5" id="KW-0804">Transcription</keyword>
<dbReference type="CDD" id="cd00383">
    <property type="entry name" value="trans_reg_C"/>
    <property type="match status" value="1"/>
</dbReference>
<evidence type="ECO:0000259" key="9">
    <source>
        <dbReference type="PROSITE" id="PS51755"/>
    </source>
</evidence>
<dbReference type="KEGG" id="aad:TC41_2540"/>
<dbReference type="PROSITE" id="PS51755">
    <property type="entry name" value="OMPR_PHOB"/>
    <property type="match status" value="1"/>
</dbReference>
<dbReference type="Pfam" id="PF00072">
    <property type="entry name" value="Response_reg"/>
    <property type="match status" value="1"/>
</dbReference>
<accession>F8IHG4</accession>
<feature type="DNA-binding region" description="OmpR/PhoB-type" evidence="7">
    <location>
        <begin position="125"/>
        <end position="233"/>
    </location>
</feature>
<protein>
    <submittedName>
        <fullName evidence="10">Two component transcriptional regulator, winged helix family</fullName>
    </submittedName>
</protein>
<dbReference type="PANTHER" id="PTHR48111">
    <property type="entry name" value="REGULATOR OF RPOS"/>
    <property type="match status" value="1"/>
</dbReference>
<dbReference type="CDD" id="cd19935">
    <property type="entry name" value="REC_OmpR_CusR-like"/>
    <property type="match status" value="1"/>
</dbReference>
<evidence type="ECO:0000256" key="7">
    <source>
        <dbReference type="PROSITE-ProRule" id="PRU01091"/>
    </source>
</evidence>
<dbReference type="STRING" id="1048834.TC41_2540"/>
<dbReference type="GO" id="GO:0000976">
    <property type="term" value="F:transcription cis-regulatory region binding"/>
    <property type="evidence" value="ECO:0007669"/>
    <property type="project" value="TreeGrafter"/>
</dbReference>
<dbReference type="Pfam" id="PF00486">
    <property type="entry name" value="Trans_reg_C"/>
    <property type="match status" value="1"/>
</dbReference>
<dbReference type="InterPro" id="IPR011006">
    <property type="entry name" value="CheY-like_superfamily"/>
</dbReference>
<dbReference type="FunFam" id="3.40.50.2300:FF:000002">
    <property type="entry name" value="DNA-binding response regulator PhoP"/>
    <property type="match status" value="1"/>
</dbReference>
<dbReference type="PROSITE" id="PS50110">
    <property type="entry name" value="RESPONSE_REGULATORY"/>
    <property type="match status" value="1"/>
</dbReference>
<evidence type="ECO:0000313" key="11">
    <source>
        <dbReference type="Proteomes" id="UP000000292"/>
    </source>
</evidence>
<evidence type="ECO:0000256" key="4">
    <source>
        <dbReference type="ARBA" id="ARBA00023125"/>
    </source>
</evidence>
<dbReference type="GO" id="GO:0032993">
    <property type="term" value="C:protein-DNA complex"/>
    <property type="evidence" value="ECO:0007669"/>
    <property type="project" value="TreeGrafter"/>
</dbReference>
<dbReference type="SUPFAM" id="SSF46894">
    <property type="entry name" value="C-terminal effector domain of the bipartite response regulators"/>
    <property type="match status" value="1"/>
</dbReference>
<dbReference type="InterPro" id="IPR016032">
    <property type="entry name" value="Sig_transdc_resp-reg_C-effctor"/>
</dbReference>
<dbReference type="Gene3D" id="1.10.10.10">
    <property type="entry name" value="Winged helix-like DNA-binding domain superfamily/Winged helix DNA-binding domain"/>
    <property type="match status" value="1"/>
</dbReference>
<organism evidence="10 11">
    <name type="scientific">Alicyclobacillus acidocaldarius (strain Tc-4-1)</name>
    <name type="common">Bacillus acidocaldarius</name>
    <dbReference type="NCBI Taxonomy" id="1048834"/>
    <lineage>
        <taxon>Bacteria</taxon>
        <taxon>Bacillati</taxon>
        <taxon>Bacillota</taxon>
        <taxon>Bacilli</taxon>
        <taxon>Bacillales</taxon>
        <taxon>Alicyclobacillaceae</taxon>
        <taxon>Alicyclobacillus</taxon>
    </lineage>
</organism>
<dbReference type="GO" id="GO:0005829">
    <property type="term" value="C:cytosol"/>
    <property type="evidence" value="ECO:0007669"/>
    <property type="project" value="TreeGrafter"/>
</dbReference>
<dbReference type="RefSeq" id="WP_014465269.1">
    <property type="nucleotide sequence ID" value="NC_017167.1"/>
</dbReference>
<keyword evidence="4 7" id="KW-0238">DNA-binding</keyword>
<dbReference type="PANTHER" id="PTHR48111:SF15">
    <property type="entry name" value="OMPR SUBFAMILY"/>
    <property type="match status" value="1"/>
</dbReference>
<dbReference type="Proteomes" id="UP000000292">
    <property type="component" value="Chromosome"/>
</dbReference>
<dbReference type="EMBL" id="CP002902">
    <property type="protein sequence ID" value="AEJ44437.1"/>
    <property type="molecule type" value="Genomic_DNA"/>
</dbReference>
<dbReference type="InterPro" id="IPR001867">
    <property type="entry name" value="OmpR/PhoB-type_DNA-bd"/>
</dbReference>
<dbReference type="PATRIC" id="fig|1048834.4.peg.2399"/>
<feature type="modified residue" description="4-aspartylphosphate" evidence="6">
    <location>
        <position position="51"/>
    </location>
</feature>
<dbReference type="AlphaFoldDB" id="F8IHG4"/>
<evidence type="ECO:0000256" key="3">
    <source>
        <dbReference type="ARBA" id="ARBA00023015"/>
    </source>
</evidence>
<dbReference type="HOGENOM" id="CLU_000445_30_1_9"/>
<feature type="domain" description="Response regulatory" evidence="8">
    <location>
        <begin position="2"/>
        <end position="116"/>
    </location>
</feature>
<sequence>MRILLVEDEVRLASALKQLLKEHRYAVDVAHDGETGCDLALTDSYDIAILDIMLPKISGLDILRAMRKAGLQTPVLLLTAKDTVEDRVTGLDAGADDYLVKPFDNKELLARVRALSRRTGQIAGGDAIEAGPFRLDLNTRTVTRNGEPLALTPKEFQLLELFMRNPNKVLSKEVILDRVWGPDADVIGNAVENYVHFLRKKSTSPTCRRTSPPCGAWDTYFTRTRRRAARREKGRAACLSD</sequence>
<dbReference type="InterPro" id="IPR039420">
    <property type="entry name" value="WalR-like"/>
</dbReference>
<dbReference type="SMART" id="SM00862">
    <property type="entry name" value="Trans_reg_C"/>
    <property type="match status" value="1"/>
</dbReference>
<dbReference type="InterPro" id="IPR036388">
    <property type="entry name" value="WH-like_DNA-bd_sf"/>
</dbReference>
<keyword evidence="3" id="KW-0805">Transcription regulation</keyword>
<evidence type="ECO:0000256" key="5">
    <source>
        <dbReference type="ARBA" id="ARBA00023163"/>
    </source>
</evidence>
<dbReference type="SUPFAM" id="SSF52172">
    <property type="entry name" value="CheY-like"/>
    <property type="match status" value="1"/>
</dbReference>
<name>F8IHG4_ALIAT</name>
<feature type="domain" description="OmpR/PhoB-type" evidence="9">
    <location>
        <begin position="125"/>
        <end position="233"/>
    </location>
</feature>
<reference evidence="11" key="2">
    <citation type="submission" date="2011-06" db="EMBL/GenBank/DDBJ databases">
        <title>The complete genome sequence of Alicyclobacillus acidocaldarius sp. Tc-4-1.</title>
        <authorList>
            <person name="Chen Y."/>
            <person name="He Y."/>
            <person name="Dong Z."/>
            <person name="Hu S."/>
        </authorList>
    </citation>
    <scope>NUCLEOTIDE SEQUENCE [LARGE SCALE GENOMIC DNA]</scope>
    <source>
        <strain evidence="11">Tc-4-1</strain>
    </source>
</reference>
<evidence type="ECO:0000256" key="1">
    <source>
        <dbReference type="ARBA" id="ARBA00022553"/>
    </source>
</evidence>
<dbReference type="InterPro" id="IPR001789">
    <property type="entry name" value="Sig_transdc_resp-reg_receiver"/>
</dbReference>
<dbReference type="eggNOG" id="COG0745">
    <property type="taxonomic scope" value="Bacteria"/>
</dbReference>
<proteinExistence type="predicted"/>
<keyword evidence="2" id="KW-0902">Two-component regulatory system</keyword>
<reference evidence="10 11" key="1">
    <citation type="journal article" date="2011" name="J. Bacteriol.">
        <title>Complete Genome Sequence of Alicyclobacillus acidocaldarius Strain Tc-4-1.</title>
        <authorList>
            <person name="Chen Y."/>
            <person name="He Y."/>
            <person name="Zhang B."/>
            <person name="Yang J."/>
            <person name="Li W."/>
            <person name="Dong Z."/>
            <person name="Hu S."/>
        </authorList>
    </citation>
    <scope>NUCLEOTIDE SEQUENCE [LARGE SCALE GENOMIC DNA]</scope>
    <source>
        <strain evidence="10 11">Tc-4-1</strain>
    </source>
</reference>
<dbReference type="GO" id="GO:0006355">
    <property type="term" value="P:regulation of DNA-templated transcription"/>
    <property type="evidence" value="ECO:0007669"/>
    <property type="project" value="InterPro"/>
</dbReference>
<dbReference type="SMART" id="SM00448">
    <property type="entry name" value="REC"/>
    <property type="match status" value="1"/>
</dbReference>
<dbReference type="Gene3D" id="6.10.250.690">
    <property type="match status" value="1"/>
</dbReference>
<evidence type="ECO:0000256" key="6">
    <source>
        <dbReference type="PROSITE-ProRule" id="PRU00169"/>
    </source>
</evidence>
<evidence type="ECO:0000259" key="8">
    <source>
        <dbReference type="PROSITE" id="PS50110"/>
    </source>
</evidence>